<comment type="cofactor">
    <cofactor evidence="1">
        <name>pyridoxal 5'-phosphate</name>
        <dbReference type="ChEBI" id="CHEBI:597326"/>
    </cofactor>
</comment>
<comment type="function">
    <text evidence="2">Catalyzes the decarboxylative condensation of pimeloyl-[acyl-carrier protein] and L-alanine to produce 8-amino-7-oxononanoate (AON), [acyl-carrier protein], and carbon dioxide.</text>
</comment>
<dbReference type="Proteomes" id="UP000184038">
    <property type="component" value="Unassembled WGS sequence"/>
</dbReference>
<accession>A0A1M7LVY7</accession>
<feature type="domain" description="Aminotransferase class I/classII large" evidence="5">
    <location>
        <begin position="50"/>
        <end position="392"/>
    </location>
</feature>
<dbReference type="InterPro" id="IPR015422">
    <property type="entry name" value="PyrdxlP-dep_Trfase_small"/>
</dbReference>
<keyword evidence="7" id="KW-1185">Reference proteome</keyword>
<proteinExistence type="predicted"/>
<dbReference type="RefSeq" id="WP_073289642.1">
    <property type="nucleotide sequence ID" value="NZ_FRCP01000018.1"/>
</dbReference>
<reference evidence="6 7" key="1">
    <citation type="submission" date="2016-11" db="EMBL/GenBank/DDBJ databases">
        <authorList>
            <person name="Jaros S."/>
            <person name="Januszkiewicz K."/>
            <person name="Wedrychowicz H."/>
        </authorList>
    </citation>
    <scope>NUCLEOTIDE SEQUENCE [LARGE SCALE GENOMIC DNA]</scope>
    <source>
        <strain evidence="6 7">DSM 15930</strain>
    </source>
</reference>
<evidence type="ECO:0000313" key="7">
    <source>
        <dbReference type="Proteomes" id="UP000184038"/>
    </source>
</evidence>
<protein>
    <submittedName>
        <fullName evidence="6">8-amino-7-oxononanoate synthase</fullName>
    </submittedName>
</protein>
<sequence length="407" mass="44967">MDKDNIYESIGGVKELWERTSLNKSNGDYHYLKEINNLEGPWVYVENQKMLMFATYNYLGLLDDERIKQESIKAIEKYGTGTHGVRNFGGSLDIHGKLEKRIADFVGRKYSIAYSTGYMTNLSTINAIVGRKDWILSDKLNHASIVDGCLISGAVHKRFQHNDMSHLESLLSKAPENVTKLVVADAVFSMDGDIFNLPDAVELCNKYNALLMIDEAHSLGILGQNGRGIEEHFNMKDSIDIKMGTLSKAIPAIGGYIACNNEKLITYLKHLSRGFIFSAAIPPAIAAAAYKTLEILETEGAAKRDKLKNNVDLLLKYLHNAGFNTGNTETPIIPIMLGADENAIKMTTYCQNNNIFVLPVISPAVPVGQARLRVNVTAAHTSEDIKTVADIIIKGGKKFGFIDYASN</sequence>
<dbReference type="InterPro" id="IPR015421">
    <property type="entry name" value="PyrdxlP-dep_Trfase_major"/>
</dbReference>
<dbReference type="Gene3D" id="3.90.1150.10">
    <property type="entry name" value="Aspartate Aminotransferase, domain 1"/>
    <property type="match status" value="1"/>
</dbReference>
<dbReference type="PANTHER" id="PTHR13693">
    <property type="entry name" value="CLASS II AMINOTRANSFERASE/8-AMINO-7-OXONONANOATE SYNTHASE"/>
    <property type="match status" value="1"/>
</dbReference>
<keyword evidence="4" id="KW-0808">Transferase</keyword>
<gene>
    <name evidence="6" type="ORF">SAMN02746066_03447</name>
</gene>
<dbReference type="AlphaFoldDB" id="A0A1M7LVY7"/>
<dbReference type="GO" id="GO:0030170">
    <property type="term" value="F:pyridoxal phosphate binding"/>
    <property type="evidence" value="ECO:0007669"/>
    <property type="project" value="InterPro"/>
</dbReference>
<dbReference type="OrthoDB" id="9807157at2"/>
<evidence type="ECO:0000259" key="5">
    <source>
        <dbReference type="Pfam" id="PF00155"/>
    </source>
</evidence>
<comment type="subunit">
    <text evidence="3">Homodimer.</text>
</comment>
<dbReference type="SUPFAM" id="SSF53383">
    <property type="entry name" value="PLP-dependent transferases"/>
    <property type="match status" value="1"/>
</dbReference>
<dbReference type="EMBL" id="FRCP01000018">
    <property type="protein sequence ID" value="SHM82400.1"/>
    <property type="molecule type" value="Genomic_DNA"/>
</dbReference>
<name>A0A1M7LVY7_9FIRM</name>
<evidence type="ECO:0000256" key="4">
    <source>
        <dbReference type="ARBA" id="ARBA00022679"/>
    </source>
</evidence>
<dbReference type="Gene3D" id="3.40.640.10">
    <property type="entry name" value="Type I PLP-dependent aspartate aminotransferase-like (Major domain)"/>
    <property type="match status" value="1"/>
</dbReference>
<dbReference type="InterPro" id="IPR015424">
    <property type="entry name" value="PyrdxlP-dep_Trfase"/>
</dbReference>
<evidence type="ECO:0000256" key="3">
    <source>
        <dbReference type="ARBA" id="ARBA00011738"/>
    </source>
</evidence>
<dbReference type="STRING" id="1120996.SAMN02746066_03447"/>
<dbReference type="InterPro" id="IPR050087">
    <property type="entry name" value="AON_synthase_class-II"/>
</dbReference>
<evidence type="ECO:0000256" key="1">
    <source>
        <dbReference type="ARBA" id="ARBA00001933"/>
    </source>
</evidence>
<evidence type="ECO:0000313" key="6">
    <source>
        <dbReference type="EMBL" id="SHM82400.1"/>
    </source>
</evidence>
<dbReference type="GO" id="GO:0016740">
    <property type="term" value="F:transferase activity"/>
    <property type="evidence" value="ECO:0007669"/>
    <property type="project" value="UniProtKB-KW"/>
</dbReference>
<organism evidence="6 7">
    <name type="scientific">Anaerosporobacter mobilis DSM 15930</name>
    <dbReference type="NCBI Taxonomy" id="1120996"/>
    <lineage>
        <taxon>Bacteria</taxon>
        <taxon>Bacillati</taxon>
        <taxon>Bacillota</taxon>
        <taxon>Clostridia</taxon>
        <taxon>Lachnospirales</taxon>
        <taxon>Lachnospiraceae</taxon>
        <taxon>Anaerosporobacter</taxon>
    </lineage>
</organism>
<evidence type="ECO:0000256" key="2">
    <source>
        <dbReference type="ARBA" id="ARBA00002513"/>
    </source>
</evidence>
<dbReference type="InterPro" id="IPR004839">
    <property type="entry name" value="Aminotransferase_I/II_large"/>
</dbReference>
<dbReference type="PANTHER" id="PTHR13693:SF3">
    <property type="entry name" value="LD36009P"/>
    <property type="match status" value="1"/>
</dbReference>
<dbReference type="Pfam" id="PF00155">
    <property type="entry name" value="Aminotran_1_2"/>
    <property type="match status" value="1"/>
</dbReference>